<dbReference type="Gene3D" id="1.20.5.4130">
    <property type="match status" value="1"/>
</dbReference>
<evidence type="ECO:0000259" key="9">
    <source>
        <dbReference type="Pfam" id="PF23559"/>
    </source>
</evidence>
<evidence type="ECO:0000256" key="6">
    <source>
        <dbReference type="SAM" id="Coils"/>
    </source>
</evidence>
<evidence type="ECO:0000256" key="5">
    <source>
        <dbReference type="ARBA" id="ARBA00022840"/>
    </source>
</evidence>
<dbReference type="GO" id="GO:0006952">
    <property type="term" value="P:defense response"/>
    <property type="evidence" value="ECO:0007669"/>
    <property type="project" value="UniProtKB-KW"/>
</dbReference>
<keyword evidence="12" id="KW-1185">Reference proteome</keyword>
<dbReference type="InterPro" id="IPR042197">
    <property type="entry name" value="Apaf_helical"/>
</dbReference>
<dbReference type="AlphaFoldDB" id="A0AAP0JQ45"/>
<keyword evidence="4" id="KW-0611">Plant defense</keyword>
<sequence length="1270" mass="144824">MAEEVLVNGAGELLNMLISKAIDEIVLVKGVKGEVKKLERVAKKIQEVLRDAEKKQVDDVGVRLWLRDLKEVAYEAEDLLDEITYESLRQKVETKDSIKGKVRDFFTHSNPIAFRLEMAHKIKEINQRLEQIETEKGRFKFDANPVVAPVESLEGGSSSSSTLSRETASFISDSEIVGRKDDKSKIVDMLLHKGNAEDDIVSVIPIVGFGGLGKTTLAQLVYNDADLVEKFDVKMWVWVSNSFDVKRVMKEMIEGICKQKIDVSNMDVVQTSLRGQLDKRSFLLVLDDVWYDQQFLEKWDALSAVLRCGNQGSKVLVTTRSREVASIVGTLQMYDLQILPDGDCWDLFERRAFSTRGPKKSPALEAIGKEIVRKCAGVPLALKTLGGLMQSKHQEKEWLEIQNSPLWDLSDADSKIMNVLKLSFESLSPPLKQCFMYCCIFSKGYRIGKKLLIQLWMAEGFLGSSNNGRKTMEDIGNGYFNSLCSNSLFQDIEKNKFEEIKGCKMHDLVHDLVTSISGNEHSIIESNDIPNVSQIHWLVYDFSESRIPRSLYEANMFRTFYVWNSFEVENEDFANALLNFKSLRVLDLSFTSITELPSSIGKLKHLRFLDISKTSIEELPKSITRLFNLQTLRMKNCKNLSELPAELRKLINLRHLKIDLSGDWTEMPKGIGQLSCLQTLPVFKVGRNGDGRSLAELEHLNSLQGKLKIYDLDVVGDVTYAKAANLKAKQNIYSLGLEWDRDGEDGMNIDNDVLEALQPHSNLKELWMRRFFGSKFPRWIVSGSVLGCLIEIYFYKCNACEYLPSFGQLPHLMKIHIDEMTNLKRMGGTWNSWPDNISDVKVAEEEEATASIAFPSLKTLNLQNMPNLEEWLVEPMSTSFPCLEHLYIESCPKLKIMPSSFPSLSYLNFNVDTSSIAVQSLTKNLTNLTFLYVLGCPDLQFLPKEFLHNNKFLHTLKIDTCPEFEGFVSEEDGIDYNAELNDTKLDALEVLRIRRCPKFHRIPNTLHSLKKLLIEDSNDNFFGWLTSKLTNLTYLWIEDIPDLTFLPNALLKDNELLVELTVCGCPLLQDFLYENGGKLKSLSELVVRDCPSLTSLELRGMTSLSYAEIVNCRGLRSLPEDLALLPQLERLRVEVSEELHYFPFPKATQQHHFLSLRHLQIGGSPKLKSLPHQLQYLTKLKILVIHEFDGLIDLPEWLGDLTLLESLTIWSCRNLIHLPSKEAMQRLSELEYLFIEDCSLLKENCDKERGAEWEKISHISKVKIDEDYVS</sequence>
<evidence type="ECO:0000259" key="7">
    <source>
        <dbReference type="Pfam" id="PF00931"/>
    </source>
</evidence>
<keyword evidence="2" id="KW-0677">Repeat</keyword>
<proteinExistence type="predicted"/>
<dbReference type="Pfam" id="PF18052">
    <property type="entry name" value="Rx_N"/>
    <property type="match status" value="1"/>
</dbReference>
<dbReference type="Gene3D" id="1.10.8.430">
    <property type="entry name" value="Helical domain of apoptotic protease-activating factors"/>
    <property type="match status" value="1"/>
</dbReference>
<evidence type="ECO:0000256" key="4">
    <source>
        <dbReference type="ARBA" id="ARBA00022821"/>
    </source>
</evidence>
<dbReference type="InterPro" id="IPR025875">
    <property type="entry name" value="Leu-rich_rpt_4"/>
</dbReference>
<dbReference type="Pfam" id="PF23559">
    <property type="entry name" value="WHD_DRP"/>
    <property type="match status" value="1"/>
</dbReference>
<feature type="domain" description="Disease resistance N-terminal" evidence="8">
    <location>
        <begin position="12"/>
        <end position="97"/>
    </location>
</feature>
<dbReference type="GO" id="GO:0005524">
    <property type="term" value="F:ATP binding"/>
    <property type="evidence" value="ECO:0007669"/>
    <property type="project" value="UniProtKB-KW"/>
</dbReference>
<dbReference type="InterPro" id="IPR027417">
    <property type="entry name" value="P-loop_NTPase"/>
</dbReference>
<dbReference type="Pfam" id="PF00931">
    <property type="entry name" value="NB-ARC"/>
    <property type="match status" value="1"/>
</dbReference>
<dbReference type="InterPro" id="IPR036388">
    <property type="entry name" value="WH-like_DNA-bd_sf"/>
</dbReference>
<dbReference type="Pfam" id="PF25019">
    <property type="entry name" value="LRR_R13L1-DRL21"/>
    <property type="match status" value="1"/>
</dbReference>
<dbReference type="SUPFAM" id="SSF52058">
    <property type="entry name" value="L domain-like"/>
    <property type="match status" value="2"/>
</dbReference>
<dbReference type="InterPro" id="IPR058922">
    <property type="entry name" value="WHD_DRP"/>
</dbReference>
<dbReference type="FunFam" id="1.10.10.10:FF:000322">
    <property type="entry name" value="Probable disease resistance protein At1g63360"/>
    <property type="match status" value="1"/>
</dbReference>
<dbReference type="InterPro" id="IPR041118">
    <property type="entry name" value="Rx_N"/>
</dbReference>
<keyword evidence="5" id="KW-0067">ATP-binding</keyword>
<reference evidence="11 12" key="1">
    <citation type="submission" date="2024-01" db="EMBL/GenBank/DDBJ databases">
        <title>Genome assemblies of Stephania.</title>
        <authorList>
            <person name="Yang L."/>
        </authorList>
    </citation>
    <scope>NUCLEOTIDE SEQUENCE [LARGE SCALE GENOMIC DNA]</scope>
    <source>
        <strain evidence="11">QJT</strain>
        <tissue evidence="11">Leaf</tissue>
    </source>
</reference>
<evidence type="ECO:0000313" key="12">
    <source>
        <dbReference type="Proteomes" id="UP001417504"/>
    </source>
</evidence>
<dbReference type="SUPFAM" id="SSF52540">
    <property type="entry name" value="P-loop containing nucleoside triphosphate hydrolases"/>
    <property type="match status" value="1"/>
</dbReference>
<dbReference type="GO" id="GO:0051707">
    <property type="term" value="P:response to other organism"/>
    <property type="evidence" value="ECO:0007669"/>
    <property type="project" value="UniProtKB-ARBA"/>
</dbReference>
<keyword evidence="3" id="KW-0547">Nucleotide-binding</keyword>
<dbReference type="Gene3D" id="3.80.10.10">
    <property type="entry name" value="Ribonuclease Inhibitor"/>
    <property type="match status" value="3"/>
</dbReference>
<dbReference type="PANTHER" id="PTHR36766:SF70">
    <property type="entry name" value="DISEASE RESISTANCE PROTEIN RGA4"/>
    <property type="match status" value="1"/>
</dbReference>
<keyword evidence="1" id="KW-0433">Leucine-rich repeat</keyword>
<accession>A0AAP0JQ45</accession>
<dbReference type="EMBL" id="JBBNAE010000003">
    <property type="protein sequence ID" value="KAK9138087.1"/>
    <property type="molecule type" value="Genomic_DNA"/>
</dbReference>
<dbReference type="InterPro" id="IPR032675">
    <property type="entry name" value="LRR_dom_sf"/>
</dbReference>
<dbReference type="CDD" id="cd14798">
    <property type="entry name" value="RX-CC_like"/>
    <property type="match status" value="1"/>
</dbReference>
<evidence type="ECO:0000313" key="11">
    <source>
        <dbReference type="EMBL" id="KAK9138087.1"/>
    </source>
</evidence>
<dbReference type="InterPro" id="IPR038005">
    <property type="entry name" value="RX-like_CC"/>
</dbReference>
<name>A0AAP0JQ45_9MAGN</name>
<dbReference type="GO" id="GO:0043531">
    <property type="term" value="F:ADP binding"/>
    <property type="evidence" value="ECO:0007669"/>
    <property type="project" value="InterPro"/>
</dbReference>
<feature type="domain" description="NB-ARC" evidence="7">
    <location>
        <begin position="180"/>
        <end position="354"/>
    </location>
</feature>
<dbReference type="InterPro" id="IPR002182">
    <property type="entry name" value="NB-ARC"/>
</dbReference>
<evidence type="ECO:0000256" key="3">
    <source>
        <dbReference type="ARBA" id="ARBA00022741"/>
    </source>
</evidence>
<dbReference type="InterPro" id="IPR056789">
    <property type="entry name" value="LRR_R13L1-DRL21"/>
</dbReference>
<organism evidence="11 12">
    <name type="scientific">Stephania japonica</name>
    <dbReference type="NCBI Taxonomy" id="461633"/>
    <lineage>
        <taxon>Eukaryota</taxon>
        <taxon>Viridiplantae</taxon>
        <taxon>Streptophyta</taxon>
        <taxon>Embryophyta</taxon>
        <taxon>Tracheophyta</taxon>
        <taxon>Spermatophyta</taxon>
        <taxon>Magnoliopsida</taxon>
        <taxon>Ranunculales</taxon>
        <taxon>Menispermaceae</taxon>
        <taxon>Menispermoideae</taxon>
        <taxon>Cissampelideae</taxon>
        <taxon>Stephania</taxon>
    </lineage>
</organism>
<evidence type="ECO:0000256" key="2">
    <source>
        <dbReference type="ARBA" id="ARBA00022737"/>
    </source>
</evidence>
<dbReference type="PRINTS" id="PR00364">
    <property type="entry name" value="DISEASERSIST"/>
</dbReference>
<evidence type="ECO:0000259" key="8">
    <source>
        <dbReference type="Pfam" id="PF18052"/>
    </source>
</evidence>
<dbReference type="Gene3D" id="3.40.50.300">
    <property type="entry name" value="P-loop containing nucleotide triphosphate hydrolases"/>
    <property type="match status" value="1"/>
</dbReference>
<protein>
    <submittedName>
        <fullName evidence="11">Uncharacterized protein</fullName>
    </submittedName>
</protein>
<evidence type="ECO:0000259" key="10">
    <source>
        <dbReference type="Pfam" id="PF25019"/>
    </source>
</evidence>
<dbReference type="PANTHER" id="PTHR36766">
    <property type="entry name" value="PLANT BROAD-SPECTRUM MILDEW RESISTANCE PROTEIN RPW8"/>
    <property type="match status" value="1"/>
</dbReference>
<dbReference type="FunFam" id="3.40.50.300:FF:001091">
    <property type="entry name" value="Probable disease resistance protein At1g61300"/>
    <property type="match status" value="1"/>
</dbReference>
<comment type="caution">
    <text evidence="11">The sequence shown here is derived from an EMBL/GenBank/DDBJ whole genome shotgun (WGS) entry which is preliminary data.</text>
</comment>
<feature type="domain" description="R13L1/DRL21-like LRR repeat region" evidence="10">
    <location>
        <begin position="694"/>
        <end position="820"/>
    </location>
</feature>
<dbReference type="Proteomes" id="UP001417504">
    <property type="component" value="Unassembled WGS sequence"/>
</dbReference>
<dbReference type="Gene3D" id="1.10.10.10">
    <property type="entry name" value="Winged helix-like DNA-binding domain superfamily/Winged helix DNA-binding domain"/>
    <property type="match status" value="1"/>
</dbReference>
<keyword evidence="6" id="KW-0175">Coiled coil</keyword>
<gene>
    <name evidence="11" type="ORF">Sjap_008681</name>
</gene>
<evidence type="ECO:0000256" key="1">
    <source>
        <dbReference type="ARBA" id="ARBA00022614"/>
    </source>
</evidence>
<feature type="coiled-coil region" evidence="6">
    <location>
        <begin position="28"/>
        <end position="58"/>
    </location>
</feature>
<feature type="domain" description="Disease resistance protein winged helix" evidence="9">
    <location>
        <begin position="440"/>
        <end position="513"/>
    </location>
</feature>
<dbReference type="Pfam" id="PF12799">
    <property type="entry name" value="LRR_4"/>
    <property type="match status" value="1"/>
</dbReference>